<dbReference type="EMBL" id="ML992672">
    <property type="protein sequence ID" value="KAF2212744.1"/>
    <property type="molecule type" value="Genomic_DNA"/>
</dbReference>
<dbReference type="AlphaFoldDB" id="A0A6A6FHH8"/>
<dbReference type="Pfam" id="PF06985">
    <property type="entry name" value="HET"/>
    <property type="match status" value="1"/>
</dbReference>
<accession>A0A6A6FHH8</accession>
<feature type="domain" description="Heterokaryon incompatibility" evidence="1">
    <location>
        <begin position="75"/>
        <end position="223"/>
    </location>
</feature>
<organism evidence="2 3">
    <name type="scientific">Cercospora zeae-maydis SCOH1-5</name>
    <dbReference type="NCBI Taxonomy" id="717836"/>
    <lineage>
        <taxon>Eukaryota</taxon>
        <taxon>Fungi</taxon>
        <taxon>Dikarya</taxon>
        <taxon>Ascomycota</taxon>
        <taxon>Pezizomycotina</taxon>
        <taxon>Dothideomycetes</taxon>
        <taxon>Dothideomycetidae</taxon>
        <taxon>Mycosphaerellales</taxon>
        <taxon>Mycosphaerellaceae</taxon>
        <taxon>Cercospora</taxon>
    </lineage>
</organism>
<reference evidence="2" key="1">
    <citation type="journal article" date="2020" name="Stud. Mycol.">
        <title>101 Dothideomycetes genomes: a test case for predicting lifestyles and emergence of pathogens.</title>
        <authorList>
            <person name="Haridas S."/>
            <person name="Albert R."/>
            <person name="Binder M."/>
            <person name="Bloem J."/>
            <person name="Labutti K."/>
            <person name="Salamov A."/>
            <person name="Andreopoulos B."/>
            <person name="Baker S."/>
            <person name="Barry K."/>
            <person name="Bills G."/>
            <person name="Bluhm B."/>
            <person name="Cannon C."/>
            <person name="Castanera R."/>
            <person name="Culley D."/>
            <person name="Daum C."/>
            <person name="Ezra D."/>
            <person name="Gonzalez J."/>
            <person name="Henrissat B."/>
            <person name="Kuo A."/>
            <person name="Liang C."/>
            <person name="Lipzen A."/>
            <person name="Lutzoni F."/>
            <person name="Magnuson J."/>
            <person name="Mondo S."/>
            <person name="Nolan M."/>
            <person name="Ohm R."/>
            <person name="Pangilinan J."/>
            <person name="Park H.-J."/>
            <person name="Ramirez L."/>
            <person name="Alfaro M."/>
            <person name="Sun H."/>
            <person name="Tritt A."/>
            <person name="Yoshinaga Y."/>
            <person name="Zwiers L.-H."/>
            <person name="Turgeon B."/>
            <person name="Goodwin S."/>
            <person name="Spatafora J."/>
            <person name="Crous P."/>
            <person name="Grigoriev I."/>
        </authorList>
    </citation>
    <scope>NUCLEOTIDE SEQUENCE</scope>
    <source>
        <strain evidence="2">SCOH1-5</strain>
    </source>
</reference>
<feature type="non-terminal residue" evidence="2">
    <location>
        <position position="1"/>
    </location>
</feature>
<sequence>IPATNSCPSQELADSIRAWTRECDLEHHDCSHQVRMLHGTSSTKAPTRLLDVRPSEDLVMIRLCESAELASDLEYVTLSHCWGLQLPARLLKDNYPDMKSSIAIAMLPQTFRDAIHFTRLVGIRYLWIDALCIIQDSHDDWLHESLLMARTYSFAVLNIASTSASDGRGGLFRDRNLLLATPCVIEATWSGHQPGRFVCVDESSFPREVEAGPLNSRAWVFQERILAPRTVHFARDQLWWECRQSTACEAYPKGVPGPSLAADLPLVRGLTSLDYFSAEHDYIGANESWLGLLGAYTQTQITKDSDRLIALAGIATVFYHQMKWAERDYYAGLWAHDLAVDLLWRVREEGSRTQKGFVAPSWSWASVN</sequence>
<evidence type="ECO:0000259" key="1">
    <source>
        <dbReference type="Pfam" id="PF06985"/>
    </source>
</evidence>
<dbReference type="PANTHER" id="PTHR33112">
    <property type="entry name" value="DOMAIN PROTEIN, PUTATIVE-RELATED"/>
    <property type="match status" value="1"/>
</dbReference>
<feature type="non-terminal residue" evidence="2">
    <location>
        <position position="368"/>
    </location>
</feature>
<evidence type="ECO:0000313" key="3">
    <source>
        <dbReference type="Proteomes" id="UP000799539"/>
    </source>
</evidence>
<proteinExistence type="predicted"/>
<dbReference type="PANTHER" id="PTHR33112:SF10">
    <property type="entry name" value="TOL"/>
    <property type="match status" value="1"/>
</dbReference>
<gene>
    <name evidence="2" type="ORF">CERZMDRAFT_12598</name>
</gene>
<name>A0A6A6FHH8_9PEZI</name>
<dbReference type="Proteomes" id="UP000799539">
    <property type="component" value="Unassembled WGS sequence"/>
</dbReference>
<evidence type="ECO:0000313" key="2">
    <source>
        <dbReference type="EMBL" id="KAF2212744.1"/>
    </source>
</evidence>
<keyword evidence="3" id="KW-1185">Reference proteome</keyword>
<protein>
    <recommendedName>
        <fullName evidence="1">Heterokaryon incompatibility domain-containing protein</fullName>
    </recommendedName>
</protein>
<dbReference type="InterPro" id="IPR010730">
    <property type="entry name" value="HET"/>
</dbReference>
<dbReference type="OrthoDB" id="5386922at2759"/>